<accession>A0A923RXH7</accession>
<feature type="region of interest" description="Disordered" evidence="3">
    <location>
        <begin position="1"/>
        <end position="47"/>
    </location>
</feature>
<dbReference type="PANTHER" id="PTHR32347:SF14">
    <property type="entry name" value="EFFLUX SYSTEM COMPONENT YKNX-RELATED"/>
    <property type="match status" value="1"/>
</dbReference>
<feature type="domain" description="YknX-like beta-barrel" evidence="7">
    <location>
        <begin position="406"/>
        <end position="477"/>
    </location>
</feature>
<feature type="compositionally biased region" description="Gly residues" evidence="3">
    <location>
        <begin position="580"/>
        <end position="605"/>
    </location>
</feature>
<dbReference type="Gene3D" id="2.40.50.100">
    <property type="match status" value="3"/>
</dbReference>
<sequence length="605" mass="63016">MKLPFEKLRGKAPWKGKRLFQGKKKQNEEAAADMAPTGAHSKKKKRRKLKKKVVIPVAVVLLAGGWGVHHILTAGGADGTQTYTESEAVRQDIQLTLSATGTIEPANQYSVTASVQGEVLSCTFEEGDEVKKGDVMYEIDSSDAESSVEQAQLSLQQSQNSYSQTLESLDDLNVTSKKSGMITELYVEVGDEVQAGATIADVRDSSVMELVVPFNSAEVENFGVGAAATVTMDSSFETLSGTVTAIDAAETVLDGYQIVKYVTIQVSNPGGLSTSSTASATVNGIASNQGASFTYRSESTITSDASGTVTSLKVSEGAQVSPGTVIAVLSSSSVEQQVESSRLSLAQQQLSYQNTVDKLDDYTITAPIDGTVITKNTKVGDTLDTTNGQTTLAVIYDLSYLTFDISLDELDVNEVEVGQAVNITCDSLTDTATIEGVVTKVSVAGTTSNGVTTYPVTVQIDNPPEGLLPGMNVDATIVVDEAADAVAVPIASVQRGNTVYVKDDSAKNTENAMVGGVLLPDGWRAVEVETGLSDDSYIEITSGIEPGDIVYVPEVQRNSSGDEFGMLPGGDMGNMPSGSDMGGMGGMPSGGGMAGGGMPGGGGMP</sequence>
<evidence type="ECO:0000256" key="3">
    <source>
        <dbReference type="SAM" id="MobiDB-lite"/>
    </source>
</evidence>
<name>A0A923RXH7_9FIRM</name>
<keyword evidence="4" id="KW-0472">Membrane</keyword>
<keyword evidence="2" id="KW-0175">Coiled coil</keyword>
<dbReference type="Gene3D" id="1.10.287.470">
    <property type="entry name" value="Helix hairpin bin"/>
    <property type="match status" value="1"/>
</dbReference>
<evidence type="ECO:0000313" key="9">
    <source>
        <dbReference type="Proteomes" id="UP000606499"/>
    </source>
</evidence>
<evidence type="ECO:0000259" key="6">
    <source>
        <dbReference type="Pfam" id="PF25973"/>
    </source>
</evidence>
<dbReference type="Gene3D" id="2.40.420.20">
    <property type="match status" value="1"/>
</dbReference>
<evidence type="ECO:0000256" key="4">
    <source>
        <dbReference type="SAM" id="Phobius"/>
    </source>
</evidence>
<dbReference type="Pfam" id="PF25990">
    <property type="entry name" value="Beta-barrel_YknX"/>
    <property type="match status" value="1"/>
</dbReference>
<keyword evidence="9" id="KW-1185">Reference proteome</keyword>
<organism evidence="8 9">
    <name type="scientific">Agathobaculum faecis</name>
    <dbReference type="NCBI Taxonomy" id="2763013"/>
    <lineage>
        <taxon>Bacteria</taxon>
        <taxon>Bacillati</taxon>
        <taxon>Bacillota</taxon>
        <taxon>Clostridia</taxon>
        <taxon>Eubacteriales</taxon>
        <taxon>Butyricicoccaceae</taxon>
        <taxon>Agathobaculum</taxon>
    </lineage>
</organism>
<feature type="compositionally biased region" description="Basic residues" evidence="3">
    <location>
        <begin position="10"/>
        <end position="24"/>
    </location>
</feature>
<feature type="transmembrane region" description="Helical" evidence="4">
    <location>
        <begin position="53"/>
        <end position="72"/>
    </location>
</feature>
<dbReference type="EMBL" id="JACOPL010000014">
    <property type="protein sequence ID" value="MBC5726331.1"/>
    <property type="molecule type" value="Genomic_DNA"/>
</dbReference>
<dbReference type="PANTHER" id="PTHR32347">
    <property type="entry name" value="EFFLUX SYSTEM COMPONENT YKNX-RELATED"/>
    <property type="match status" value="1"/>
</dbReference>
<dbReference type="InterPro" id="IPR058636">
    <property type="entry name" value="Beta-barrel_YknX"/>
</dbReference>
<evidence type="ECO:0000259" key="5">
    <source>
        <dbReference type="Pfam" id="PF25917"/>
    </source>
</evidence>
<proteinExistence type="predicted"/>
<feature type="region of interest" description="Disordered" evidence="3">
    <location>
        <begin position="577"/>
        <end position="605"/>
    </location>
</feature>
<reference evidence="8" key="1">
    <citation type="submission" date="2020-08" db="EMBL/GenBank/DDBJ databases">
        <title>Genome public.</title>
        <authorList>
            <person name="Liu C."/>
            <person name="Sun Q."/>
        </authorList>
    </citation>
    <scope>NUCLEOTIDE SEQUENCE</scope>
    <source>
        <strain evidence="8">NSJ-28</strain>
    </source>
</reference>
<comment type="caution">
    <text evidence="8">The sequence shown here is derived from an EMBL/GenBank/DDBJ whole genome shotgun (WGS) entry which is preliminary data.</text>
</comment>
<dbReference type="RefSeq" id="WP_054328086.1">
    <property type="nucleotide sequence ID" value="NZ_JACOPL010000014.1"/>
</dbReference>
<evidence type="ECO:0000259" key="7">
    <source>
        <dbReference type="Pfam" id="PF25990"/>
    </source>
</evidence>
<keyword evidence="4" id="KW-0812">Transmembrane</keyword>
<dbReference type="Gene3D" id="2.40.30.170">
    <property type="match status" value="1"/>
</dbReference>
<keyword evidence="4" id="KW-1133">Transmembrane helix</keyword>
<dbReference type="AlphaFoldDB" id="A0A923RXH7"/>
<evidence type="ECO:0000256" key="1">
    <source>
        <dbReference type="ARBA" id="ARBA00004196"/>
    </source>
</evidence>
<dbReference type="InterPro" id="IPR050465">
    <property type="entry name" value="UPF0194_transport"/>
</dbReference>
<feature type="domain" description="Multidrug resistance protein MdtA-like barrel-sandwich hybrid" evidence="5">
    <location>
        <begin position="108"/>
        <end position="199"/>
    </location>
</feature>
<dbReference type="InterPro" id="IPR058647">
    <property type="entry name" value="BSH_CzcB-like"/>
</dbReference>
<evidence type="ECO:0000256" key="2">
    <source>
        <dbReference type="ARBA" id="ARBA00023054"/>
    </source>
</evidence>
<dbReference type="SUPFAM" id="SSF111369">
    <property type="entry name" value="HlyD-like secretion proteins"/>
    <property type="match status" value="2"/>
</dbReference>
<dbReference type="Pfam" id="PF25917">
    <property type="entry name" value="BSH_RND"/>
    <property type="match status" value="1"/>
</dbReference>
<gene>
    <name evidence="8" type="ORF">H8S45_12790</name>
</gene>
<dbReference type="GO" id="GO:0030313">
    <property type="term" value="C:cell envelope"/>
    <property type="evidence" value="ECO:0007669"/>
    <property type="project" value="UniProtKB-SubCell"/>
</dbReference>
<dbReference type="Proteomes" id="UP000606499">
    <property type="component" value="Unassembled WGS sequence"/>
</dbReference>
<evidence type="ECO:0000313" key="8">
    <source>
        <dbReference type="EMBL" id="MBC5726331.1"/>
    </source>
</evidence>
<protein>
    <submittedName>
        <fullName evidence="8">Efflux RND transporter periplasmic adaptor subunit</fullName>
    </submittedName>
</protein>
<comment type="subcellular location">
    <subcellularLocation>
        <location evidence="1">Cell envelope</location>
    </subcellularLocation>
</comment>
<dbReference type="InterPro" id="IPR058625">
    <property type="entry name" value="MdtA-like_BSH"/>
</dbReference>
<dbReference type="Pfam" id="PF25973">
    <property type="entry name" value="BSH_CzcB"/>
    <property type="match status" value="1"/>
</dbReference>
<feature type="domain" description="CzcB-like barrel-sandwich hybrid" evidence="6">
    <location>
        <begin position="300"/>
        <end position="387"/>
    </location>
</feature>